<dbReference type="RefSeq" id="XP_031075871.1">
    <property type="nucleotide sequence ID" value="XM_031224625.1"/>
</dbReference>
<gene>
    <name evidence="1" type="ORF">FPRO_00599</name>
</gene>
<evidence type="ECO:0000313" key="2">
    <source>
        <dbReference type="Proteomes" id="UP000183971"/>
    </source>
</evidence>
<protein>
    <submittedName>
        <fullName evidence="1">Uncharacterized protein</fullName>
    </submittedName>
</protein>
<dbReference type="VEuPathDB" id="FungiDB:FPRO_00599"/>
<accession>A0A1L7V307</accession>
<keyword evidence="2" id="KW-1185">Reference proteome</keyword>
<dbReference type="Proteomes" id="UP000183971">
    <property type="component" value="Unassembled WGS sequence"/>
</dbReference>
<sequence>MSWVGLGWCMKAAPSTQFINGPGPLSIFIAHIQDGHVVVIVVDPSSNGPGGIKNAGFFQRNLDNTAKYLKARRRSDYWTL</sequence>
<dbReference type="AlphaFoldDB" id="A0A1L7V307"/>
<reference evidence="2" key="1">
    <citation type="journal article" date="2016" name="Genome Biol. Evol.">
        <title>Comparative 'omics' of the Fusarium fujikuroi species complex highlights differences in genetic potential and metabolite synthesis.</title>
        <authorList>
            <person name="Niehaus E.-M."/>
            <person name="Muensterkoetter M."/>
            <person name="Proctor R.H."/>
            <person name="Brown D.W."/>
            <person name="Sharon A."/>
            <person name="Idan Y."/>
            <person name="Oren-Young L."/>
            <person name="Sieber C.M."/>
            <person name="Novak O."/>
            <person name="Pencik A."/>
            <person name="Tarkowska D."/>
            <person name="Hromadova K."/>
            <person name="Freeman S."/>
            <person name="Maymon M."/>
            <person name="Elazar M."/>
            <person name="Youssef S.A."/>
            <person name="El-Shabrawy E.S.M."/>
            <person name="Shalaby A.B.A."/>
            <person name="Houterman P."/>
            <person name="Brock N.L."/>
            <person name="Burkhardt I."/>
            <person name="Tsavkelova E.A."/>
            <person name="Dickschat J.S."/>
            <person name="Galuszka P."/>
            <person name="Gueldener U."/>
            <person name="Tudzynski B."/>
        </authorList>
    </citation>
    <scope>NUCLEOTIDE SEQUENCE [LARGE SCALE GENOMIC DNA]</scope>
    <source>
        <strain evidence="2">ET1</strain>
    </source>
</reference>
<organism evidence="1 2">
    <name type="scientific">Fusarium proliferatum (strain ET1)</name>
    <name type="common">Orchid endophyte fungus</name>
    <dbReference type="NCBI Taxonomy" id="1227346"/>
    <lineage>
        <taxon>Eukaryota</taxon>
        <taxon>Fungi</taxon>
        <taxon>Dikarya</taxon>
        <taxon>Ascomycota</taxon>
        <taxon>Pezizomycotina</taxon>
        <taxon>Sordariomycetes</taxon>
        <taxon>Hypocreomycetidae</taxon>
        <taxon>Hypocreales</taxon>
        <taxon>Nectriaceae</taxon>
        <taxon>Fusarium</taxon>
        <taxon>Fusarium fujikuroi species complex</taxon>
    </lineage>
</organism>
<comment type="caution">
    <text evidence="1">The sequence shown here is derived from an EMBL/GenBank/DDBJ whole genome shotgun (WGS) entry which is preliminary data.</text>
</comment>
<name>A0A1L7V307_FUSPR</name>
<proteinExistence type="predicted"/>
<dbReference type="GeneID" id="42045489"/>
<evidence type="ECO:0000313" key="1">
    <source>
        <dbReference type="EMBL" id="CZR35278.1"/>
    </source>
</evidence>
<dbReference type="EMBL" id="FJOF01000001">
    <property type="protein sequence ID" value="CZR35278.1"/>
    <property type="molecule type" value="Genomic_DNA"/>
</dbReference>